<dbReference type="InterPro" id="IPR000631">
    <property type="entry name" value="CARKD"/>
</dbReference>
<dbReference type="PROSITE" id="PS51383">
    <property type="entry name" value="YJEF_C_3"/>
    <property type="match status" value="1"/>
</dbReference>
<evidence type="ECO:0000259" key="1">
    <source>
        <dbReference type="PROSITE" id="PS51383"/>
    </source>
</evidence>
<dbReference type="AlphaFoldDB" id="X0S2H6"/>
<name>X0S2H6_9ZZZZ</name>
<organism evidence="2">
    <name type="scientific">marine sediment metagenome</name>
    <dbReference type="NCBI Taxonomy" id="412755"/>
    <lineage>
        <taxon>unclassified sequences</taxon>
        <taxon>metagenomes</taxon>
        <taxon>ecological metagenomes</taxon>
    </lineage>
</organism>
<evidence type="ECO:0000313" key="2">
    <source>
        <dbReference type="EMBL" id="GAF70137.1"/>
    </source>
</evidence>
<dbReference type="GO" id="GO:0016836">
    <property type="term" value="F:hydro-lyase activity"/>
    <property type="evidence" value="ECO:0007669"/>
    <property type="project" value="InterPro"/>
</dbReference>
<feature type="non-terminal residue" evidence="2">
    <location>
        <position position="1"/>
    </location>
</feature>
<proteinExistence type="predicted"/>
<protein>
    <recommendedName>
        <fullName evidence="1">YjeF C-terminal domain-containing protein</fullName>
    </recommendedName>
</protein>
<accession>X0S2H6</accession>
<comment type="caution">
    <text evidence="2">The sequence shown here is derived from an EMBL/GenBank/DDBJ whole genome shotgun (WGS) entry which is preliminary data.</text>
</comment>
<gene>
    <name evidence="2" type="ORF">S01H1_02655</name>
</gene>
<reference evidence="2" key="1">
    <citation type="journal article" date="2014" name="Front. Microbiol.">
        <title>High frequency of phylogenetically diverse reductive dehalogenase-homologous genes in deep subseafloor sedimentary metagenomes.</title>
        <authorList>
            <person name="Kawai M."/>
            <person name="Futagami T."/>
            <person name="Toyoda A."/>
            <person name="Takaki Y."/>
            <person name="Nishi S."/>
            <person name="Hori S."/>
            <person name="Arai W."/>
            <person name="Tsubouchi T."/>
            <person name="Morono Y."/>
            <person name="Uchiyama I."/>
            <person name="Ito T."/>
            <person name="Fujiyama A."/>
            <person name="Inagaki F."/>
            <person name="Takami H."/>
        </authorList>
    </citation>
    <scope>NUCLEOTIDE SEQUENCE</scope>
    <source>
        <strain evidence="2">Expedition CK06-06</strain>
    </source>
</reference>
<feature type="domain" description="YjeF C-terminal" evidence="1">
    <location>
        <begin position="1"/>
        <end position="33"/>
    </location>
</feature>
<sequence>HGLAGDIAVERIGQVSLMATDIIESLPDAFLKNK</sequence>
<dbReference type="EMBL" id="BARS01001316">
    <property type="protein sequence ID" value="GAF70137.1"/>
    <property type="molecule type" value="Genomic_DNA"/>
</dbReference>